<evidence type="ECO:0000313" key="6">
    <source>
        <dbReference type="EMBL" id="HDN84681.1"/>
    </source>
</evidence>
<comment type="function">
    <text evidence="4">Also displays a weak uracil phosphoribosyltransferase activity which is not physiologically significant.</text>
</comment>
<evidence type="ECO:0000256" key="1">
    <source>
        <dbReference type="ARBA" id="ARBA00005565"/>
    </source>
</evidence>
<dbReference type="CDD" id="cd06223">
    <property type="entry name" value="PRTases_typeI"/>
    <property type="match status" value="1"/>
</dbReference>
<evidence type="ECO:0000256" key="2">
    <source>
        <dbReference type="ARBA" id="ARBA00023015"/>
    </source>
</evidence>
<comment type="caution">
    <text evidence="6">The sequence shown here is derived from an EMBL/GenBank/DDBJ whole genome shotgun (WGS) entry which is preliminary data.</text>
</comment>
<name>A0A7V0MZR2_UNCAE</name>
<dbReference type="Proteomes" id="UP000885660">
    <property type="component" value="Unassembled WGS sequence"/>
</dbReference>
<feature type="short sequence motif" description="PRPP-binding" evidence="4">
    <location>
        <begin position="95"/>
        <end position="107"/>
    </location>
</feature>
<dbReference type="NCBIfam" id="NF003545">
    <property type="entry name" value="PRK05205.1-1"/>
    <property type="match status" value="1"/>
</dbReference>
<protein>
    <recommendedName>
        <fullName evidence="4">Bifunctional protein PyrR</fullName>
    </recommendedName>
    <domain>
        <recommendedName>
            <fullName evidence="4">Pyrimidine operon regulatory protein</fullName>
        </recommendedName>
    </domain>
    <domain>
        <recommendedName>
            <fullName evidence="4">Uracil phosphoribosyltransferase</fullName>
            <shortName evidence="4">UPRTase</shortName>
            <ecNumber evidence="4">2.4.2.9</ecNumber>
        </recommendedName>
    </domain>
</protein>
<accession>A0A7V0MZR2</accession>
<dbReference type="InterPro" id="IPR050137">
    <property type="entry name" value="PyrR_bifunctional"/>
</dbReference>
<dbReference type="FunFam" id="3.40.50.2020:FF:000020">
    <property type="entry name" value="Bifunctional protein PyrR"/>
    <property type="match status" value="1"/>
</dbReference>
<keyword evidence="4 6" id="KW-0328">Glycosyltransferase</keyword>
<dbReference type="NCBIfam" id="NF003549">
    <property type="entry name" value="PRK05205.1-5"/>
    <property type="match status" value="1"/>
</dbReference>
<dbReference type="AlphaFoldDB" id="A0A7V0MZR2"/>
<dbReference type="EC" id="2.4.2.9" evidence="4"/>
<sequence>MKIMDKQEIEKVLFSLCKKILKENEDLDSLVAVGIQRRGAILARRISKIIQKLKGGKIPVGTLDITLYRDDLSRISYQPILRSTDIPFPIDDRCVLLVDDVLYTGRTVRAALDALLDIGRPRKIKLLVLIDRGHRELPIQADYVGRKVSTSPDQMVELRVAEIDGEEEVIILDGQKDEI</sequence>
<proteinExistence type="inferred from homology"/>
<organism evidence="6">
    <name type="scientific">Aerophobetes bacterium</name>
    <dbReference type="NCBI Taxonomy" id="2030807"/>
    <lineage>
        <taxon>Bacteria</taxon>
        <taxon>Candidatus Aerophobota</taxon>
    </lineage>
</organism>
<feature type="domain" description="Phosphoribosyltransferase" evidence="5">
    <location>
        <begin position="5"/>
        <end position="149"/>
    </location>
</feature>
<dbReference type="SUPFAM" id="SSF53271">
    <property type="entry name" value="PRTase-like"/>
    <property type="match status" value="1"/>
</dbReference>
<comment type="function">
    <text evidence="4">Regulates the transcription of the pyrimidine nucleotide (pyr) operon in response to exogenous pyrimidines.</text>
</comment>
<keyword evidence="2 4" id="KW-0805">Transcription regulation</keyword>
<reference evidence="6" key="1">
    <citation type="journal article" date="2020" name="mSystems">
        <title>Genome- and Community-Level Interaction Insights into Carbon Utilization and Element Cycling Functions of Hydrothermarchaeota in Hydrothermal Sediment.</title>
        <authorList>
            <person name="Zhou Z."/>
            <person name="Liu Y."/>
            <person name="Xu W."/>
            <person name="Pan J."/>
            <person name="Luo Z.H."/>
            <person name="Li M."/>
        </authorList>
    </citation>
    <scope>NUCLEOTIDE SEQUENCE [LARGE SCALE GENOMIC DNA]</scope>
    <source>
        <strain evidence="6">HyVt-219</strain>
    </source>
</reference>
<dbReference type="InterPro" id="IPR000836">
    <property type="entry name" value="PRTase_dom"/>
</dbReference>
<comment type="catalytic activity">
    <reaction evidence="4">
        <text>UMP + diphosphate = 5-phospho-alpha-D-ribose 1-diphosphate + uracil</text>
        <dbReference type="Rhea" id="RHEA:13017"/>
        <dbReference type="ChEBI" id="CHEBI:17568"/>
        <dbReference type="ChEBI" id="CHEBI:33019"/>
        <dbReference type="ChEBI" id="CHEBI:57865"/>
        <dbReference type="ChEBI" id="CHEBI:58017"/>
        <dbReference type="EC" id="2.4.2.9"/>
    </reaction>
</comment>
<evidence type="ECO:0000256" key="3">
    <source>
        <dbReference type="ARBA" id="ARBA00023163"/>
    </source>
</evidence>
<dbReference type="EMBL" id="DRBC01000168">
    <property type="protein sequence ID" value="HDN84681.1"/>
    <property type="molecule type" value="Genomic_DNA"/>
</dbReference>
<evidence type="ECO:0000256" key="4">
    <source>
        <dbReference type="HAMAP-Rule" id="MF_01219"/>
    </source>
</evidence>
<evidence type="ECO:0000259" key="5">
    <source>
        <dbReference type="Pfam" id="PF00156"/>
    </source>
</evidence>
<dbReference type="PANTHER" id="PTHR11608">
    <property type="entry name" value="BIFUNCTIONAL PROTEIN PYRR"/>
    <property type="match status" value="1"/>
</dbReference>
<keyword evidence="3 4" id="KW-0804">Transcription</keyword>
<keyword evidence="4 6" id="KW-0808">Transferase</keyword>
<comment type="similarity">
    <text evidence="1 4">Belongs to the purine/pyrimidine phosphoribosyltransferase family. PyrR subfamily.</text>
</comment>
<dbReference type="InterPro" id="IPR029057">
    <property type="entry name" value="PRTase-like"/>
</dbReference>
<dbReference type="GO" id="GO:0004845">
    <property type="term" value="F:uracil phosphoribosyltransferase activity"/>
    <property type="evidence" value="ECO:0007669"/>
    <property type="project" value="UniProtKB-UniRule"/>
</dbReference>
<dbReference type="Gene3D" id="3.40.50.2020">
    <property type="match status" value="1"/>
</dbReference>
<dbReference type="PANTHER" id="PTHR11608:SF0">
    <property type="entry name" value="BIFUNCTIONAL PROTEIN PYRR"/>
    <property type="match status" value="1"/>
</dbReference>
<gene>
    <name evidence="4 6" type="primary">pyrR</name>
    <name evidence="6" type="ORF">ENG47_02830</name>
</gene>
<dbReference type="InterPro" id="IPR023050">
    <property type="entry name" value="PyrR"/>
</dbReference>
<dbReference type="HAMAP" id="MF_01219">
    <property type="entry name" value="PyrR"/>
    <property type="match status" value="1"/>
</dbReference>
<dbReference type="Pfam" id="PF00156">
    <property type="entry name" value="Pribosyltran"/>
    <property type="match status" value="1"/>
</dbReference>
<dbReference type="GO" id="GO:0006355">
    <property type="term" value="P:regulation of DNA-templated transcription"/>
    <property type="evidence" value="ECO:0007669"/>
    <property type="project" value="UniProtKB-UniRule"/>
</dbReference>